<name>A0ABN1Z7A0_9ACTN</name>
<dbReference type="Pfam" id="PF05193">
    <property type="entry name" value="Peptidase_M16_C"/>
    <property type="match status" value="1"/>
</dbReference>
<comment type="caution">
    <text evidence="3">The sequence shown here is derived from an EMBL/GenBank/DDBJ whole genome shotgun (WGS) entry which is preliminary data.</text>
</comment>
<feature type="domain" description="Peptidase M16 C-terminal" evidence="2">
    <location>
        <begin position="83"/>
        <end position="267"/>
    </location>
</feature>
<dbReference type="InterPro" id="IPR011249">
    <property type="entry name" value="Metalloenz_LuxS/M16"/>
</dbReference>
<dbReference type="Proteomes" id="UP001500973">
    <property type="component" value="Unassembled WGS sequence"/>
</dbReference>
<evidence type="ECO:0000256" key="1">
    <source>
        <dbReference type="SAM" id="MobiDB-lite"/>
    </source>
</evidence>
<accession>A0ABN1Z7A0</accession>
<dbReference type="PANTHER" id="PTHR43690:SF17">
    <property type="entry name" value="PROTEIN YHJJ"/>
    <property type="match status" value="1"/>
</dbReference>
<feature type="region of interest" description="Disordered" evidence="1">
    <location>
        <begin position="131"/>
        <end position="152"/>
    </location>
</feature>
<evidence type="ECO:0000313" key="4">
    <source>
        <dbReference type="Proteomes" id="UP001500973"/>
    </source>
</evidence>
<dbReference type="InterPro" id="IPR007863">
    <property type="entry name" value="Peptidase_M16_C"/>
</dbReference>
<proteinExistence type="predicted"/>
<organism evidence="3 4">
    <name type="scientific">Streptomyces thermospinosisporus</name>
    <dbReference type="NCBI Taxonomy" id="161482"/>
    <lineage>
        <taxon>Bacteria</taxon>
        <taxon>Bacillati</taxon>
        <taxon>Actinomycetota</taxon>
        <taxon>Actinomycetes</taxon>
        <taxon>Kitasatosporales</taxon>
        <taxon>Streptomycetaceae</taxon>
        <taxon>Streptomyces</taxon>
    </lineage>
</organism>
<evidence type="ECO:0000313" key="3">
    <source>
        <dbReference type="EMBL" id="GAA1435095.1"/>
    </source>
</evidence>
<dbReference type="InterPro" id="IPR050626">
    <property type="entry name" value="Peptidase_M16"/>
</dbReference>
<dbReference type="SUPFAM" id="SSF63411">
    <property type="entry name" value="LuxS/MPP-like metallohydrolase"/>
    <property type="match status" value="2"/>
</dbReference>
<gene>
    <name evidence="3" type="ORF">GCM10009601_60510</name>
</gene>
<dbReference type="EMBL" id="BAAAIZ010000127">
    <property type="protein sequence ID" value="GAA1435095.1"/>
    <property type="molecule type" value="Genomic_DNA"/>
</dbReference>
<sequence length="341" mass="36732">MFHQVFPSNALERVLFMEADRMREPVFTMESLRTQVDVVKEEIRLNLMNKPYGGFPWTVLPSALFSEFRNAHNGYGDFAALEKVTVADCEAFFESYYAPGNAVLTVAGDIQPCQVMELVWRHFADIPSRPVPTVSDSDEPAPRGMRTGVHHDRHAPLPATAIGYRLPDPRTALHSYLAHTVLCSLLATGESSRLRRKLIGRTGVATDVSMGCGLFGALDARHPDLLLGVVVHSPGASADAVISALDEELHSLAAEGPTPREVNRAVAMSAAARHRKFDSLAFRAPALGTLELLFDSAELLDQLPGALSSVDAVDVAMAAQGLSPDARAVVQLVPGTAGADE</sequence>
<evidence type="ECO:0000259" key="2">
    <source>
        <dbReference type="Pfam" id="PF05193"/>
    </source>
</evidence>
<protein>
    <submittedName>
        <fullName evidence="3">Pitrilysin family protein</fullName>
    </submittedName>
</protein>
<keyword evidence="4" id="KW-1185">Reference proteome</keyword>
<dbReference type="Gene3D" id="3.30.830.10">
    <property type="entry name" value="Metalloenzyme, LuxS/M16 peptidase-like"/>
    <property type="match status" value="2"/>
</dbReference>
<reference evidence="3 4" key="1">
    <citation type="journal article" date="2019" name="Int. J. Syst. Evol. Microbiol.">
        <title>The Global Catalogue of Microorganisms (GCM) 10K type strain sequencing project: providing services to taxonomists for standard genome sequencing and annotation.</title>
        <authorList>
            <consortium name="The Broad Institute Genomics Platform"/>
            <consortium name="The Broad Institute Genome Sequencing Center for Infectious Disease"/>
            <person name="Wu L."/>
            <person name="Ma J."/>
        </authorList>
    </citation>
    <scope>NUCLEOTIDE SEQUENCE [LARGE SCALE GENOMIC DNA]</scope>
    <source>
        <strain evidence="3 4">JCM 11756</strain>
    </source>
</reference>
<dbReference type="PANTHER" id="PTHR43690">
    <property type="entry name" value="NARDILYSIN"/>
    <property type="match status" value="1"/>
</dbReference>